<dbReference type="GO" id="GO:0005524">
    <property type="term" value="F:ATP binding"/>
    <property type="evidence" value="ECO:0007669"/>
    <property type="project" value="UniProtKB-KW"/>
</dbReference>
<gene>
    <name evidence="8" type="ORF">MEBOL_005263</name>
</gene>
<dbReference type="Gene3D" id="1.10.287.380">
    <property type="entry name" value="Valyl-tRNA synthetase, C-terminal domain"/>
    <property type="match status" value="1"/>
</dbReference>
<name>A0A250IIZ6_9BACT</name>
<evidence type="ECO:0000313" key="9">
    <source>
        <dbReference type="Proteomes" id="UP000217289"/>
    </source>
</evidence>
<comment type="similarity">
    <text evidence="5">Belongs to the ABC transporter superfamily. ABCF family. Uup subfamily.</text>
</comment>
<dbReference type="InterPro" id="IPR017871">
    <property type="entry name" value="ABC_transporter-like_CS"/>
</dbReference>
<comment type="catalytic activity">
    <reaction evidence="4">
        <text>ATP + H2O = ADP + phosphate + H(+)</text>
        <dbReference type="Rhea" id="RHEA:13065"/>
        <dbReference type="ChEBI" id="CHEBI:15377"/>
        <dbReference type="ChEBI" id="CHEBI:15378"/>
        <dbReference type="ChEBI" id="CHEBI:30616"/>
        <dbReference type="ChEBI" id="CHEBI:43474"/>
        <dbReference type="ChEBI" id="CHEBI:456216"/>
    </reaction>
</comment>
<dbReference type="Pfam" id="PF00005">
    <property type="entry name" value="ABC_tran"/>
    <property type="match status" value="2"/>
</dbReference>
<dbReference type="InterPro" id="IPR032781">
    <property type="entry name" value="ABC_tran_Xtn"/>
</dbReference>
<dbReference type="InterPro" id="IPR032524">
    <property type="entry name" value="ABC_tran_C"/>
</dbReference>
<keyword evidence="9" id="KW-1185">Reference proteome</keyword>
<protein>
    <submittedName>
        <fullName evidence="8">ABC transporter ATPase</fullName>
    </submittedName>
</protein>
<dbReference type="PROSITE" id="PS50893">
    <property type="entry name" value="ABC_TRANSPORTER_2"/>
    <property type="match status" value="2"/>
</dbReference>
<dbReference type="Gene3D" id="3.40.50.300">
    <property type="entry name" value="P-loop containing nucleotide triphosphate hydrolases"/>
    <property type="match status" value="2"/>
</dbReference>
<accession>A0A250IIZ6</accession>
<dbReference type="PANTHER" id="PTHR42855:SF1">
    <property type="entry name" value="ABC TRANSPORTER DOMAIN-CONTAINING PROTEIN"/>
    <property type="match status" value="1"/>
</dbReference>
<dbReference type="FunFam" id="3.40.50.300:FF:000011">
    <property type="entry name" value="Putative ABC transporter ATP-binding component"/>
    <property type="match status" value="1"/>
</dbReference>
<dbReference type="CDD" id="cd03221">
    <property type="entry name" value="ABCF_EF-3"/>
    <property type="match status" value="2"/>
</dbReference>
<feature type="compositionally biased region" description="Low complexity" evidence="6">
    <location>
        <begin position="541"/>
        <end position="557"/>
    </location>
</feature>
<dbReference type="InterPro" id="IPR027417">
    <property type="entry name" value="P-loop_NTPase"/>
</dbReference>
<dbReference type="InterPro" id="IPR003439">
    <property type="entry name" value="ABC_transporter-like_ATP-bd"/>
</dbReference>
<dbReference type="AlphaFoldDB" id="A0A250IIZ6"/>
<dbReference type="InterPro" id="IPR003593">
    <property type="entry name" value="AAA+_ATPase"/>
</dbReference>
<dbReference type="SMART" id="SM00382">
    <property type="entry name" value="AAA"/>
    <property type="match status" value="2"/>
</dbReference>
<dbReference type="RefSeq" id="WP_095980077.1">
    <property type="nucleotide sequence ID" value="NZ_CP022163.1"/>
</dbReference>
<evidence type="ECO:0000256" key="2">
    <source>
        <dbReference type="ARBA" id="ARBA00022741"/>
    </source>
</evidence>
<dbReference type="InterPro" id="IPR037118">
    <property type="entry name" value="Val-tRNA_synth_C_sf"/>
</dbReference>
<reference evidence="8 9" key="1">
    <citation type="submission" date="2017-06" db="EMBL/GenBank/DDBJ databases">
        <authorList>
            <person name="Kim H.J."/>
            <person name="Triplett B.A."/>
        </authorList>
    </citation>
    <scope>NUCLEOTIDE SEQUENCE [LARGE SCALE GENOMIC DNA]</scope>
    <source>
        <strain evidence="8 9">DSM 14713</strain>
    </source>
</reference>
<keyword evidence="2" id="KW-0547">Nucleotide-binding</keyword>
<evidence type="ECO:0000256" key="5">
    <source>
        <dbReference type="ARBA" id="ARBA00061478"/>
    </source>
</evidence>
<evidence type="ECO:0000313" key="8">
    <source>
        <dbReference type="EMBL" id="ATB31794.1"/>
    </source>
</evidence>
<feature type="domain" description="ABC transporter" evidence="7">
    <location>
        <begin position="323"/>
        <end position="541"/>
    </location>
</feature>
<dbReference type="EMBL" id="CP022163">
    <property type="protein sequence ID" value="ATB31794.1"/>
    <property type="molecule type" value="Genomic_DNA"/>
</dbReference>
<keyword evidence="1" id="KW-0677">Repeat</keyword>
<evidence type="ECO:0000256" key="1">
    <source>
        <dbReference type="ARBA" id="ARBA00022737"/>
    </source>
</evidence>
<dbReference type="OrthoDB" id="9808609at2"/>
<dbReference type="GO" id="GO:0003677">
    <property type="term" value="F:DNA binding"/>
    <property type="evidence" value="ECO:0007669"/>
    <property type="project" value="InterPro"/>
</dbReference>
<evidence type="ECO:0000256" key="4">
    <source>
        <dbReference type="ARBA" id="ARBA00049360"/>
    </source>
</evidence>
<feature type="domain" description="ABC transporter" evidence="7">
    <location>
        <begin position="4"/>
        <end position="257"/>
    </location>
</feature>
<dbReference type="PANTHER" id="PTHR42855">
    <property type="entry name" value="ABC TRANSPORTER ATP-BINDING SUBUNIT"/>
    <property type="match status" value="1"/>
</dbReference>
<dbReference type="FunFam" id="3.40.50.300:FF:000309">
    <property type="entry name" value="ABC transporter ATP-binding protein"/>
    <property type="match status" value="1"/>
</dbReference>
<dbReference type="Pfam" id="PF12848">
    <property type="entry name" value="ABC_tran_Xtn"/>
    <property type="match status" value="1"/>
</dbReference>
<dbReference type="Proteomes" id="UP000217289">
    <property type="component" value="Chromosome"/>
</dbReference>
<proteinExistence type="inferred from homology"/>
<sequence>MTLLRAADVQLSFGSRTVFQGLTLTIEEGERVGLIGVNGSGKSSLMKILAGAARADSGELQLRRGSRITYLPQEPEFAPGATVASELSVAQGPLKEALAAQAELTRRLETTPPEAHEKLMEQLAAVSDRIEQLGGYDTEHHAKTLLDRLGVKDWDRPVAELSGGLRKRVAIARALLTRPDLLLLDEPTNHLDADTVDWLEDELDKLPGALLLVTHDRYFLDGLVDRIVEIQPGAGVTSYPGNYEAYVEQKLVAQEQASLAQHKRERWIAQEVAWLRKGPEARRTKSKARIDRARKLMEEKGFQRPKVAGLQVMQAPRLGHTVIEAEGVRKSYGERNVLQGVNLLLQRGERVGLVGPNGVGKTTFLRVLLGELPPDAGKVVIGKNTKVAYYDQTRASLDPEQTVYEAASPRGDDWVELGDQRVALRDYLDDLLFPVPMQRMKVKALSGGERNRLLLARLFLEGANVLVLDEPTNDLDIVTLNILEGLLLNFTGSVLLVTHDRYFLDKVATSILAFEGAGKVTRYEGNFEMYKRLKEQQQAKLAATAPAAPKKSEPTTAEPSKPTRKPGKLSYKDQRELDGMEAAIEAAEGRKSELEAQLQDPAVYTSGTKAAGVQKELDAAVAEVDRLYTRWQELQDLAAGA</sequence>
<evidence type="ECO:0000259" key="7">
    <source>
        <dbReference type="PROSITE" id="PS50893"/>
    </source>
</evidence>
<dbReference type="GO" id="GO:0016887">
    <property type="term" value="F:ATP hydrolysis activity"/>
    <property type="evidence" value="ECO:0007669"/>
    <property type="project" value="InterPro"/>
</dbReference>
<evidence type="ECO:0000256" key="6">
    <source>
        <dbReference type="SAM" id="MobiDB-lite"/>
    </source>
</evidence>
<organism evidence="8 9">
    <name type="scientific">Melittangium boletus DSM 14713</name>
    <dbReference type="NCBI Taxonomy" id="1294270"/>
    <lineage>
        <taxon>Bacteria</taxon>
        <taxon>Pseudomonadati</taxon>
        <taxon>Myxococcota</taxon>
        <taxon>Myxococcia</taxon>
        <taxon>Myxococcales</taxon>
        <taxon>Cystobacterineae</taxon>
        <taxon>Archangiaceae</taxon>
        <taxon>Melittangium</taxon>
    </lineage>
</organism>
<dbReference type="SUPFAM" id="SSF52540">
    <property type="entry name" value="P-loop containing nucleoside triphosphate hydrolases"/>
    <property type="match status" value="2"/>
</dbReference>
<evidence type="ECO:0000256" key="3">
    <source>
        <dbReference type="ARBA" id="ARBA00022840"/>
    </source>
</evidence>
<dbReference type="KEGG" id="mbd:MEBOL_005263"/>
<dbReference type="Pfam" id="PF16326">
    <property type="entry name" value="ABC_tran_CTD"/>
    <property type="match status" value="1"/>
</dbReference>
<feature type="region of interest" description="Disordered" evidence="6">
    <location>
        <begin position="541"/>
        <end position="570"/>
    </location>
</feature>
<dbReference type="PROSITE" id="PS00211">
    <property type="entry name" value="ABC_TRANSPORTER_1"/>
    <property type="match status" value="1"/>
</dbReference>
<keyword evidence="3" id="KW-0067">ATP-binding</keyword>
<dbReference type="InterPro" id="IPR051309">
    <property type="entry name" value="ABCF_ATPase"/>
</dbReference>